<reference evidence="1 2" key="1">
    <citation type="submission" date="2020-08" db="EMBL/GenBank/DDBJ databases">
        <title>Genomic Encyclopedia of Type Strains, Phase III (KMG-III): the genomes of soil and plant-associated and newly described type strains.</title>
        <authorList>
            <person name="Whitman W."/>
        </authorList>
    </citation>
    <scope>NUCLEOTIDE SEQUENCE [LARGE SCALE GENOMIC DNA]</scope>
    <source>
        <strain evidence="1 2">CECT 8280</strain>
    </source>
</reference>
<dbReference type="EMBL" id="JACHXX010000001">
    <property type="protein sequence ID" value="MBB3160540.1"/>
    <property type="molecule type" value="Genomic_DNA"/>
</dbReference>
<evidence type="ECO:0000313" key="1">
    <source>
        <dbReference type="EMBL" id="MBB3160540.1"/>
    </source>
</evidence>
<dbReference type="Proteomes" id="UP000542811">
    <property type="component" value="Unassembled WGS sequence"/>
</dbReference>
<comment type="caution">
    <text evidence="1">The sequence shown here is derived from an EMBL/GenBank/DDBJ whole genome shotgun (WGS) entry which is preliminary data.</text>
</comment>
<name>A0ABR6G2P2_9HYPH</name>
<accession>A0ABR6G2P2</accession>
<protein>
    <submittedName>
        <fullName evidence="1">Uncharacterized protein</fullName>
    </submittedName>
</protein>
<sequence>MTRVPEFSEIFRRSFKAASKHARSLCKAGALEIILIGSTADRRLRLRHGSMHHGCQLSAGRDLLRMIGNFAFVQRFAD</sequence>
<keyword evidence="2" id="KW-1185">Reference proteome</keyword>
<organism evidence="1 2">
    <name type="scientific">Rhizobium laguerreae</name>
    <dbReference type="NCBI Taxonomy" id="1076926"/>
    <lineage>
        <taxon>Bacteria</taxon>
        <taxon>Pseudomonadati</taxon>
        <taxon>Pseudomonadota</taxon>
        <taxon>Alphaproteobacteria</taxon>
        <taxon>Hyphomicrobiales</taxon>
        <taxon>Rhizobiaceae</taxon>
        <taxon>Rhizobium/Agrobacterium group</taxon>
        <taxon>Rhizobium</taxon>
    </lineage>
</organism>
<proteinExistence type="predicted"/>
<gene>
    <name evidence="1" type="ORF">FHS25_000972</name>
</gene>
<evidence type="ECO:0000313" key="2">
    <source>
        <dbReference type="Proteomes" id="UP000542811"/>
    </source>
</evidence>